<accession>A0A2A5B8V7</accession>
<feature type="chain" id="PRO_5012133355" description="Cytochrome c domain-containing protein" evidence="1">
    <location>
        <begin position="25"/>
        <end position="488"/>
    </location>
</feature>
<evidence type="ECO:0008006" key="4">
    <source>
        <dbReference type="Google" id="ProtNLM"/>
    </source>
</evidence>
<organism evidence="2 3">
    <name type="scientific">SAR86 cluster bacterium</name>
    <dbReference type="NCBI Taxonomy" id="2030880"/>
    <lineage>
        <taxon>Bacteria</taxon>
        <taxon>Pseudomonadati</taxon>
        <taxon>Pseudomonadota</taxon>
        <taxon>Gammaproteobacteria</taxon>
        <taxon>SAR86 cluster</taxon>
    </lineage>
</organism>
<keyword evidence="1" id="KW-0732">Signal</keyword>
<proteinExistence type="predicted"/>
<dbReference type="EMBL" id="NVVJ01000004">
    <property type="protein sequence ID" value="PCJ28024.1"/>
    <property type="molecule type" value="Genomic_DNA"/>
</dbReference>
<gene>
    <name evidence="2" type="ORF">COA96_02355</name>
</gene>
<evidence type="ECO:0000313" key="3">
    <source>
        <dbReference type="Proteomes" id="UP000218327"/>
    </source>
</evidence>
<dbReference type="Proteomes" id="UP000218327">
    <property type="component" value="Unassembled WGS sequence"/>
</dbReference>
<feature type="signal peptide" evidence="1">
    <location>
        <begin position="1"/>
        <end position="24"/>
    </location>
</feature>
<name>A0A2A5B8V7_9GAMM</name>
<reference evidence="3" key="1">
    <citation type="submission" date="2017-08" db="EMBL/GenBank/DDBJ databases">
        <title>A dynamic microbial community with high functional redundancy inhabits the cold, oxic subseafloor aquifer.</title>
        <authorList>
            <person name="Tully B.J."/>
            <person name="Wheat C.G."/>
            <person name="Glazer B.T."/>
            <person name="Huber J.A."/>
        </authorList>
    </citation>
    <scope>NUCLEOTIDE SEQUENCE [LARGE SCALE GENOMIC DNA]</scope>
</reference>
<evidence type="ECO:0000256" key="1">
    <source>
        <dbReference type="SAM" id="SignalP"/>
    </source>
</evidence>
<protein>
    <recommendedName>
        <fullName evidence="4">Cytochrome c domain-containing protein</fullName>
    </recommendedName>
</protein>
<sequence>MTVRYLLAASSVLVLLTTPVLALAQAHDASVANHRPHYYDAADFGISPDSVTFADHIAPILQRSCQNCHRPGGGGPMSLITYDQVRPWAPIIKYRTAIRDRMGAMPPFFAEKHIGITRFKDDYSLSDIELAMIQAWADNGAPRGNPDNEPPLLVFNEGNEWTIGKPDLILRSPDVSRPAVGPDWWGDIGLVPTGLTEDRYVQAIQVREINDIPSDTGTGTVGGRYIVHHMTYTSGTLSADGTEVVDNITSWPIHEVGRNADIFPEKAGRLLSANSALHLGATHMHSNGRETKGYVEFGIKFFPVGYKPEYGKRGPRTGNGIDIDVVPNKANQEFHNYVVLQEHTKIIAFEPHLHAPGVRMCIEAIWGHNQFTLSCVGYDHNWVKQYVFEDDAAPLLPKGTILHTIGFLDTTKANPNLADSRNWAGGGRRSVSNMFIDLGYSVELTEEQFQAEMAIRRANMKDRNDYDVGCPLCWAPESTDASIAQGND</sequence>
<evidence type="ECO:0000313" key="2">
    <source>
        <dbReference type="EMBL" id="PCJ28024.1"/>
    </source>
</evidence>
<comment type="caution">
    <text evidence="2">The sequence shown here is derived from an EMBL/GenBank/DDBJ whole genome shotgun (WGS) entry which is preliminary data.</text>
</comment>
<dbReference type="AlphaFoldDB" id="A0A2A5B8V7"/>